<name>A0AAV0R5X6_9ROSI</name>
<dbReference type="PROSITE" id="PS51375">
    <property type="entry name" value="PPR"/>
    <property type="match status" value="1"/>
</dbReference>
<dbReference type="Proteomes" id="UP001154282">
    <property type="component" value="Unassembled WGS sequence"/>
</dbReference>
<dbReference type="GO" id="GO:0009451">
    <property type="term" value="P:RNA modification"/>
    <property type="evidence" value="ECO:0007669"/>
    <property type="project" value="InterPro"/>
</dbReference>
<keyword evidence="1" id="KW-0677">Repeat</keyword>
<dbReference type="InterPro" id="IPR046960">
    <property type="entry name" value="PPR_At4g14850-like_plant"/>
</dbReference>
<organism evidence="3 4">
    <name type="scientific">Linum tenue</name>
    <dbReference type="NCBI Taxonomy" id="586396"/>
    <lineage>
        <taxon>Eukaryota</taxon>
        <taxon>Viridiplantae</taxon>
        <taxon>Streptophyta</taxon>
        <taxon>Embryophyta</taxon>
        <taxon>Tracheophyta</taxon>
        <taxon>Spermatophyta</taxon>
        <taxon>Magnoliopsida</taxon>
        <taxon>eudicotyledons</taxon>
        <taxon>Gunneridae</taxon>
        <taxon>Pentapetalae</taxon>
        <taxon>rosids</taxon>
        <taxon>fabids</taxon>
        <taxon>Malpighiales</taxon>
        <taxon>Linaceae</taxon>
        <taxon>Linum</taxon>
    </lineage>
</organism>
<evidence type="ECO:0000313" key="3">
    <source>
        <dbReference type="EMBL" id="CAI0552710.1"/>
    </source>
</evidence>
<evidence type="ECO:0000313" key="4">
    <source>
        <dbReference type="Proteomes" id="UP001154282"/>
    </source>
</evidence>
<dbReference type="InterPro" id="IPR002885">
    <property type="entry name" value="PPR_rpt"/>
</dbReference>
<comment type="caution">
    <text evidence="3">The sequence shown here is derived from an EMBL/GenBank/DDBJ whole genome shotgun (WGS) entry which is preliminary data.</text>
</comment>
<evidence type="ECO:0000256" key="1">
    <source>
        <dbReference type="ARBA" id="ARBA00022737"/>
    </source>
</evidence>
<feature type="repeat" description="PPR" evidence="2">
    <location>
        <begin position="37"/>
        <end position="71"/>
    </location>
</feature>
<dbReference type="Gene3D" id="1.25.40.10">
    <property type="entry name" value="Tetratricopeptide repeat domain"/>
    <property type="match status" value="1"/>
</dbReference>
<dbReference type="FunFam" id="1.25.40.10:FF:000144">
    <property type="entry name" value="Pentatricopeptide repeat-containing protein, mitochondrial"/>
    <property type="match status" value="1"/>
</dbReference>
<protein>
    <recommendedName>
        <fullName evidence="5">Pentatricopeptide repeat-containing protein</fullName>
    </recommendedName>
</protein>
<reference evidence="3" key="1">
    <citation type="submission" date="2022-08" db="EMBL/GenBank/DDBJ databases">
        <authorList>
            <person name="Gutierrez-Valencia J."/>
        </authorList>
    </citation>
    <scope>NUCLEOTIDE SEQUENCE</scope>
</reference>
<dbReference type="InterPro" id="IPR011990">
    <property type="entry name" value="TPR-like_helical_dom_sf"/>
</dbReference>
<dbReference type="PANTHER" id="PTHR47926">
    <property type="entry name" value="PENTATRICOPEPTIDE REPEAT-CONTAINING PROTEIN"/>
    <property type="match status" value="1"/>
</dbReference>
<evidence type="ECO:0008006" key="5">
    <source>
        <dbReference type="Google" id="ProtNLM"/>
    </source>
</evidence>
<proteinExistence type="predicted"/>
<dbReference type="EMBL" id="CAMGYJ010000010">
    <property type="protein sequence ID" value="CAI0552710.1"/>
    <property type="molecule type" value="Genomic_DNA"/>
</dbReference>
<dbReference type="PANTHER" id="PTHR47926:SF357">
    <property type="entry name" value="PENTATRICOPEPTIDE REPEAT-CONTAINING PROTEIN"/>
    <property type="match status" value="1"/>
</dbReference>
<sequence>MGIHSVVFVGTALLDFYAKCGDMEDSLLVFHKLPDRNVVSWNAVICGLARNGRAKDALMFFDRMVASGFNPNDVTLLGVLWACKFATMTVLSMLATHILIEPEIRVLSGIGDLGIKSRIRDLRRER</sequence>
<dbReference type="Pfam" id="PF13041">
    <property type="entry name" value="PPR_2"/>
    <property type="match status" value="1"/>
</dbReference>
<accession>A0AAV0R5X6</accession>
<dbReference type="NCBIfam" id="TIGR00756">
    <property type="entry name" value="PPR"/>
    <property type="match status" value="1"/>
</dbReference>
<dbReference type="AlphaFoldDB" id="A0AAV0R5X6"/>
<gene>
    <name evidence="3" type="ORF">LITE_LOCUS46559</name>
</gene>
<keyword evidence="4" id="KW-1185">Reference proteome</keyword>
<evidence type="ECO:0000256" key="2">
    <source>
        <dbReference type="PROSITE-ProRule" id="PRU00708"/>
    </source>
</evidence>
<dbReference type="GO" id="GO:0003723">
    <property type="term" value="F:RNA binding"/>
    <property type="evidence" value="ECO:0007669"/>
    <property type="project" value="InterPro"/>
</dbReference>